<accession>A0A6P7TZI1</accession>
<gene>
    <name evidence="3" type="primary">LOC115231289</name>
</gene>
<dbReference type="Pfam" id="PF18139">
    <property type="entry name" value="LSDAT_euk"/>
    <property type="match status" value="1"/>
</dbReference>
<dbReference type="AlphaFoldDB" id="A0A6P7TZI1"/>
<dbReference type="RefSeq" id="XP_029657208.1">
    <property type="nucleotide sequence ID" value="XM_029801348.1"/>
</dbReference>
<protein>
    <submittedName>
        <fullName evidence="3">Transient receptor potential cation channel subfamily M member 8-like</fullName>
    </submittedName>
</protein>
<dbReference type="GO" id="GO:0030001">
    <property type="term" value="P:metal ion transport"/>
    <property type="evidence" value="ECO:0007669"/>
    <property type="project" value="TreeGrafter"/>
</dbReference>
<feature type="non-terminal residue" evidence="3">
    <location>
        <position position="156"/>
    </location>
</feature>
<evidence type="ECO:0000259" key="1">
    <source>
        <dbReference type="Pfam" id="PF18139"/>
    </source>
</evidence>
<name>A0A6P7TZI1_9MOLL</name>
<dbReference type="InterPro" id="IPR041491">
    <property type="entry name" value="TRPM_SLOG"/>
</dbReference>
<keyword evidence="2" id="KW-1185">Reference proteome</keyword>
<sequence length="156" mass="17772">RSQYVRNFRRDNPFAWLYDLDPNHSHFILVENGTPDKFRRMFEYTIAEMNIPEREVKIPAVVVLVGGELETLKSVYDSISRNIPVVIVKDSGRAADIMAKAYQTKLKNSNEEDEDKNDRSDQAVGIMKQHENTLIEMVIMNKSSMGLTSSGHLALA</sequence>
<dbReference type="GO" id="GO:0005886">
    <property type="term" value="C:plasma membrane"/>
    <property type="evidence" value="ECO:0007669"/>
    <property type="project" value="TreeGrafter"/>
</dbReference>
<dbReference type="KEGG" id="osn:115231289"/>
<evidence type="ECO:0000313" key="2">
    <source>
        <dbReference type="Proteomes" id="UP000515154"/>
    </source>
</evidence>
<dbReference type="InterPro" id="IPR050927">
    <property type="entry name" value="TRPM"/>
</dbReference>
<dbReference type="Proteomes" id="UP000515154">
    <property type="component" value="Unplaced"/>
</dbReference>
<proteinExistence type="predicted"/>
<evidence type="ECO:0000313" key="3">
    <source>
        <dbReference type="RefSeq" id="XP_029657208.1"/>
    </source>
</evidence>
<organism evidence="2 3">
    <name type="scientific">Octopus sinensis</name>
    <name type="common">East Asian common octopus</name>
    <dbReference type="NCBI Taxonomy" id="2607531"/>
    <lineage>
        <taxon>Eukaryota</taxon>
        <taxon>Metazoa</taxon>
        <taxon>Spiralia</taxon>
        <taxon>Lophotrochozoa</taxon>
        <taxon>Mollusca</taxon>
        <taxon>Cephalopoda</taxon>
        <taxon>Coleoidea</taxon>
        <taxon>Octopodiformes</taxon>
        <taxon>Octopoda</taxon>
        <taxon>Incirrata</taxon>
        <taxon>Octopodidae</taxon>
        <taxon>Octopus</taxon>
    </lineage>
</organism>
<dbReference type="PANTHER" id="PTHR13800">
    <property type="entry name" value="TRANSIENT RECEPTOR POTENTIAL CATION CHANNEL, SUBFAMILY M, MEMBER 6"/>
    <property type="match status" value="1"/>
</dbReference>
<reference evidence="3" key="1">
    <citation type="submission" date="2025-08" db="UniProtKB">
        <authorList>
            <consortium name="RefSeq"/>
        </authorList>
    </citation>
    <scope>IDENTIFICATION</scope>
</reference>
<dbReference type="PANTHER" id="PTHR13800:SF1">
    <property type="entry name" value="TRANSIENT RECEPTOR POTENTIAL CATION CHANNEL TRPM"/>
    <property type="match status" value="1"/>
</dbReference>
<dbReference type="GO" id="GO:0005261">
    <property type="term" value="F:monoatomic cation channel activity"/>
    <property type="evidence" value="ECO:0007669"/>
    <property type="project" value="TreeGrafter"/>
</dbReference>
<feature type="domain" description="TRPM SLOG" evidence="1">
    <location>
        <begin position="13"/>
        <end position="118"/>
    </location>
</feature>
<feature type="non-terminal residue" evidence="3">
    <location>
        <position position="1"/>
    </location>
</feature>